<evidence type="ECO:0000259" key="10">
    <source>
        <dbReference type="PROSITE" id="PS51465"/>
    </source>
</evidence>
<proteinExistence type="inferred from homology"/>
<keyword evidence="4 8" id="KW-0812">Transmembrane</keyword>
<comment type="similarity">
    <text evidence="2 8">Belongs to the organo anion transporter (TC 2.A.60) family.</text>
</comment>
<comment type="subcellular location">
    <subcellularLocation>
        <location evidence="1 8">Cell membrane</location>
        <topology evidence="1 8">Multi-pass membrane protein</topology>
    </subcellularLocation>
</comment>
<feature type="transmembrane region" description="Helical" evidence="8">
    <location>
        <begin position="59"/>
        <end position="82"/>
    </location>
</feature>
<keyword evidence="5 8" id="KW-1133">Transmembrane helix</keyword>
<dbReference type="InterPro" id="IPR036259">
    <property type="entry name" value="MFS_trans_sf"/>
</dbReference>
<keyword evidence="8" id="KW-0813">Transport</keyword>
<dbReference type="Proteomes" id="UP000887566">
    <property type="component" value="Unplaced"/>
</dbReference>
<dbReference type="Pfam" id="PF03137">
    <property type="entry name" value="OATP"/>
    <property type="match status" value="2"/>
</dbReference>
<feature type="transmembrane region" description="Helical" evidence="8">
    <location>
        <begin position="218"/>
        <end position="238"/>
    </location>
</feature>
<dbReference type="InterPro" id="IPR002350">
    <property type="entry name" value="Kazal_dom"/>
</dbReference>
<dbReference type="SUPFAM" id="SSF103473">
    <property type="entry name" value="MFS general substrate transporter"/>
    <property type="match status" value="1"/>
</dbReference>
<dbReference type="GO" id="GO:0015347">
    <property type="term" value="F:sodium-independent organic anion transmembrane transporter activity"/>
    <property type="evidence" value="ECO:0007669"/>
    <property type="project" value="TreeGrafter"/>
</dbReference>
<protein>
    <recommendedName>
        <fullName evidence="8">Solute carrier organic anion transporter family member</fullName>
    </recommendedName>
</protein>
<dbReference type="InterPro" id="IPR004156">
    <property type="entry name" value="OATP"/>
</dbReference>
<evidence type="ECO:0000313" key="11">
    <source>
        <dbReference type="Proteomes" id="UP000887566"/>
    </source>
</evidence>
<evidence type="ECO:0000256" key="7">
    <source>
        <dbReference type="ARBA" id="ARBA00023157"/>
    </source>
</evidence>
<comment type="caution">
    <text evidence="8">Lacks conserved residue(s) required for the propagation of feature annotation.</text>
</comment>
<evidence type="ECO:0000256" key="1">
    <source>
        <dbReference type="ARBA" id="ARBA00004651"/>
    </source>
</evidence>
<dbReference type="PANTHER" id="PTHR11388">
    <property type="entry name" value="ORGANIC ANION TRANSPORTER"/>
    <property type="match status" value="1"/>
</dbReference>
<dbReference type="WBParaSite" id="PSAMB.scaffold1731size28313.g14649.t1">
    <property type="protein sequence ID" value="PSAMB.scaffold1731size28313.g14649.t1"/>
    <property type="gene ID" value="PSAMB.scaffold1731size28313.g14649"/>
</dbReference>
<feature type="transmembrane region" description="Helical" evidence="8">
    <location>
        <begin position="385"/>
        <end position="408"/>
    </location>
</feature>
<dbReference type="NCBIfam" id="TIGR00805">
    <property type="entry name" value="oat"/>
    <property type="match status" value="1"/>
</dbReference>
<keyword evidence="6 8" id="KW-0472">Membrane</keyword>
<reference evidence="12" key="1">
    <citation type="submission" date="2022-11" db="UniProtKB">
        <authorList>
            <consortium name="WormBaseParasite"/>
        </authorList>
    </citation>
    <scope>IDENTIFICATION</scope>
</reference>
<keyword evidence="3" id="KW-1003">Cell membrane</keyword>
<keyword evidence="7" id="KW-1015">Disulfide bond</keyword>
<evidence type="ECO:0000256" key="3">
    <source>
        <dbReference type="ARBA" id="ARBA00022475"/>
    </source>
</evidence>
<dbReference type="GO" id="GO:0043252">
    <property type="term" value="P:sodium-independent organic anion transport"/>
    <property type="evidence" value="ECO:0007669"/>
    <property type="project" value="TreeGrafter"/>
</dbReference>
<feature type="transmembrane region" description="Helical" evidence="8">
    <location>
        <begin position="148"/>
        <end position="166"/>
    </location>
</feature>
<evidence type="ECO:0000313" key="12">
    <source>
        <dbReference type="WBParaSite" id="PSAMB.scaffold1731size28313.g14649.t1"/>
    </source>
</evidence>
<dbReference type="PROSITE" id="PS51465">
    <property type="entry name" value="KAZAL_2"/>
    <property type="match status" value="1"/>
</dbReference>
<dbReference type="PANTHER" id="PTHR11388:SF151">
    <property type="entry name" value="SOLUTE CARRIER ORGANIC ANION TRANSPORTER FAMILY MEMBER"/>
    <property type="match status" value="1"/>
</dbReference>
<evidence type="ECO:0000256" key="6">
    <source>
        <dbReference type="ARBA" id="ARBA00023136"/>
    </source>
</evidence>
<feature type="transmembrane region" description="Helical" evidence="8">
    <location>
        <begin position="94"/>
        <end position="112"/>
    </location>
</feature>
<dbReference type="GO" id="GO:0006811">
    <property type="term" value="P:monoatomic ion transport"/>
    <property type="evidence" value="ECO:0007669"/>
    <property type="project" value="UniProtKB-KW"/>
</dbReference>
<feature type="transmembrane region" description="Helical" evidence="8">
    <location>
        <begin position="186"/>
        <end position="206"/>
    </location>
</feature>
<accession>A0A914VA58</accession>
<evidence type="ECO:0000256" key="9">
    <source>
        <dbReference type="SAM" id="MobiDB-lite"/>
    </source>
</evidence>
<evidence type="ECO:0000256" key="5">
    <source>
        <dbReference type="ARBA" id="ARBA00022989"/>
    </source>
</evidence>
<feature type="transmembrane region" description="Helical" evidence="8">
    <location>
        <begin position="438"/>
        <end position="461"/>
    </location>
</feature>
<evidence type="ECO:0000256" key="2">
    <source>
        <dbReference type="ARBA" id="ARBA00009657"/>
    </source>
</evidence>
<feature type="domain" description="Kazal-like" evidence="10">
    <location>
        <begin position="269"/>
        <end position="326"/>
    </location>
</feature>
<dbReference type="AlphaFoldDB" id="A0A914VA58"/>
<feature type="transmembrane region" description="Helical" evidence="8">
    <location>
        <begin position="347"/>
        <end position="373"/>
    </location>
</feature>
<name>A0A914VA58_9BILA</name>
<organism evidence="11 12">
    <name type="scientific">Plectus sambesii</name>
    <dbReference type="NCBI Taxonomy" id="2011161"/>
    <lineage>
        <taxon>Eukaryota</taxon>
        <taxon>Metazoa</taxon>
        <taxon>Ecdysozoa</taxon>
        <taxon>Nematoda</taxon>
        <taxon>Chromadorea</taxon>
        <taxon>Plectida</taxon>
        <taxon>Plectina</taxon>
        <taxon>Plectoidea</taxon>
        <taxon>Plectidae</taxon>
        <taxon>Plectus</taxon>
    </lineage>
</organism>
<feature type="region of interest" description="Disordered" evidence="9">
    <location>
        <begin position="1"/>
        <end position="21"/>
    </location>
</feature>
<evidence type="ECO:0000256" key="8">
    <source>
        <dbReference type="RuleBase" id="RU362056"/>
    </source>
</evidence>
<dbReference type="GO" id="GO:0016323">
    <property type="term" value="C:basolateral plasma membrane"/>
    <property type="evidence" value="ECO:0007669"/>
    <property type="project" value="TreeGrafter"/>
</dbReference>
<evidence type="ECO:0000256" key="4">
    <source>
        <dbReference type="ARBA" id="ARBA00022692"/>
    </source>
</evidence>
<keyword evidence="8" id="KW-0406">Ion transport</keyword>
<sequence>MPHNTSEAYTSTYNSEDGDISQCHHSSPISSFQTGDLNASTTADFVCHSAEKQSGSFRYVFLFCLAHFLHGVGATPLFTLGVSYIDENVKPSLSSLYLGVFYAFAIFGPAIGRTTDSVSMLSTCLHSAGLDIRHIPIAVYRLLTNGSYMLITLGMAVDGLIIAGASTFMSKYLERQFNVAPSRANVLIGCIMVPMAGIGTMFSGFLVQHFRLTCRKTLQLCVAMIVLTLIMSPMYLIYCDHDKLVGIETGYPDFEKMSARVDLNITEEPTLIAKCNSHCNCLASEFHPVCAEVDGQQIPFYSPCFAGCSDKYEPMRKEYRNCSCLPASMGAKRIVKNGYCESKCSGLVAFLVLFAPFIFCTFAVGVPLISVVLRTVDYAERSFALGIQWILVRVIGTIPAPVLFGWMFDVSCIKRHFDPCTGHDGSCYLYYNKLLADLFLAFSVVGQTVTLLFLVLALVLYSGSLKDDPITVERQEIDE</sequence>
<keyword evidence="11" id="KW-1185">Reference proteome</keyword>
<feature type="compositionally biased region" description="Polar residues" evidence="9">
    <location>
        <begin position="1"/>
        <end position="15"/>
    </location>
</feature>